<dbReference type="InterPro" id="IPR000847">
    <property type="entry name" value="LysR_HTH_N"/>
</dbReference>
<evidence type="ECO:0000313" key="6">
    <source>
        <dbReference type="EMBL" id="TKI02362.1"/>
    </source>
</evidence>
<keyword evidence="2" id="KW-0805">Transcription regulation</keyword>
<accession>A0ABY2SDV6</accession>
<name>A0ABY2SDV6_9HYPH</name>
<dbReference type="RefSeq" id="WP_136993058.1">
    <property type="nucleotide sequence ID" value="NZ_SZPQ01000084.1"/>
</dbReference>
<keyword evidence="3" id="KW-0238">DNA-binding</keyword>
<gene>
    <name evidence="6" type="ORF">FCN80_25245</name>
</gene>
<dbReference type="Proteomes" id="UP000305202">
    <property type="component" value="Unassembled WGS sequence"/>
</dbReference>
<comment type="caution">
    <text evidence="6">The sequence shown here is derived from an EMBL/GenBank/DDBJ whole genome shotgun (WGS) entry which is preliminary data.</text>
</comment>
<evidence type="ECO:0000256" key="1">
    <source>
        <dbReference type="ARBA" id="ARBA00009437"/>
    </source>
</evidence>
<organism evidence="6 7">
    <name type="scientific">Martelella alba</name>
    <dbReference type="NCBI Taxonomy" id="2590451"/>
    <lineage>
        <taxon>Bacteria</taxon>
        <taxon>Pseudomonadati</taxon>
        <taxon>Pseudomonadota</taxon>
        <taxon>Alphaproteobacteria</taxon>
        <taxon>Hyphomicrobiales</taxon>
        <taxon>Aurantimonadaceae</taxon>
        <taxon>Martelella</taxon>
    </lineage>
</organism>
<dbReference type="PROSITE" id="PS50931">
    <property type="entry name" value="HTH_LYSR"/>
    <property type="match status" value="1"/>
</dbReference>
<dbReference type="PANTHER" id="PTHR30537">
    <property type="entry name" value="HTH-TYPE TRANSCRIPTIONAL REGULATOR"/>
    <property type="match status" value="1"/>
</dbReference>
<reference evidence="6 7" key="1">
    <citation type="submission" date="2019-04" db="EMBL/GenBank/DDBJ databases">
        <authorList>
            <person name="Li M."/>
            <person name="Gao C."/>
        </authorList>
    </citation>
    <scope>NUCLEOTIDE SEQUENCE [LARGE SCALE GENOMIC DNA]</scope>
    <source>
        <strain evidence="6 7">BGMRC 2031</strain>
    </source>
</reference>
<evidence type="ECO:0000256" key="3">
    <source>
        <dbReference type="ARBA" id="ARBA00023125"/>
    </source>
</evidence>
<sequence length="307" mass="34156">MKSSDYTELRAFQAVAERGTFVGAAGALRITPSALSQVIRRFEDKLGTRLFQRTTRSVALTDAGQRLYARLRPALAEMDAALEETRGQAGKVSGRVKLHVTEMAADAVLAPVLGQFHAQYPNIVLDIVTESSFVDIIAAGYDAGIRLGEFVQQDMVAYPLGPALRMVAAASPDYLKRCGTPLTPADLSHHQCINWCYPGGVYRWEFYQRGHWISLALEGPLVTTRRELGVAAALQGVGITFWTEDKLRPWLDSGELMPLLREYCPPFLGWHLFYPRQRNMPGAFRALVDFLRAHYPADEDSVNKSPE</sequence>
<dbReference type="SUPFAM" id="SSF46785">
    <property type="entry name" value="Winged helix' DNA-binding domain"/>
    <property type="match status" value="1"/>
</dbReference>
<proteinExistence type="inferred from homology"/>
<dbReference type="EMBL" id="SZPQ01000084">
    <property type="protein sequence ID" value="TKI02362.1"/>
    <property type="molecule type" value="Genomic_DNA"/>
</dbReference>
<keyword evidence="7" id="KW-1185">Reference proteome</keyword>
<protein>
    <submittedName>
        <fullName evidence="6">LysR family transcriptional regulator</fullName>
    </submittedName>
</protein>
<dbReference type="Gene3D" id="3.40.190.290">
    <property type="match status" value="1"/>
</dbReference>
<evidence type="ECO:0000313" key="7">
    <source>
        <dbReference type="Proteomes" id="UP000305202"/>
    </source>
</evidence>
<dbReference type="InterPro" id="IPR036390">
    <property type="entry name" value="WH_DNA-bd_sf"/>
</dbReference>
<evidence type="ECO:0000256" key="4">
    <source>
        <dbReference type="ARBA" id="ARBA00023163"/>
    </source>
</evidence>
<comment type="similarity">
    <text evidence="1">Belongs to the LysR transcriptional regulatory family.</text>
</comment>
<evidence type="ECO:0000259" key="5">
    <source>
        <dbReference type="PROSITE" id="PS50931"/>
    </source>
</evidence>
<feature type="domain" description="HTH lysR-type" evidence="5">
    <location>
        <begin position="1"/>
        <end position="61"/>
    </location>
</feature>
<dbReference type="Pfam" id="PF03466">
    <property type="entry name" value="LysR_substrate"/>
    <property type="match status" value="1"/>
</dbReference>
<dbReference type="InterPro" id="IPR005119">
    <property type="entry name" value="LysR_subst-bd"/>
</dbReference>
<dbReference type="Pfam" id="PF00126">
    <property type="entry name" value="HTH_1"/>
    <property type="match status" value="1"/>
</dbReference>
<dbReference type="Gene3D" id="1.10.10.10">
    <property type="entry name" value="Winged helix-like DNA-binding domain superfamily/Winged helix DNA-binding domain"/>
    <property type="match status" value="1"/>
</dbReference>
<dbReference type="SUPFAM" id="SSF53850">
    <property type="entry name" value="Periplasmic binding protein-like II"/>
    <property type="match status" value="1"/>
</dbReference>
<evidence type="ECO:0000256" key="2">
    <source>
        <dbReference type="ARBA" id="ARBA00023015"/>
    </source>
</evidence>
<keyword evidence="4" id="KW-0804">Transcription</keyword>
<dbReference type="InterPro" id="IPR058163">
    <property type="entry name" value="LysR-type_TF_proteobact-type"/>
</dbReference>
<dbReference type="CDD" id="cd08474">
    <property type="entry name" value="PBP2_CrgA_like_5"/>
    <property type="match status" value="1"/>
</dbReference>
<dbReference type="InterPro" id="IPR036388">
    <property type="entry name" value="WH-like_DNA-bd_sf"/>
</dbReference>
<dbReference type="PANTHER" id="PTHR30537:SF1">
    <property type="entry name" value="HTH-TYPE TRANSCRIPTIONAL REGULATOR PGRR"/>
    <property type="match status" value="1"/>
</dbReference>